<evidence type="ECO:0000313" key="11">
    <source>
        <dbReference type="EMBL" id="KGB39439.1"/>
    </source>
</evidence>
<dbReference type="PROSITE" id="PS00108">
    <property type="entry name" value="PROTEIN_KINASE_ST"/>
    <property type="match status" value="1"/>
</dbReference>
<dbReference type="PANTHER" id="PTHR45646">
    <property type="entry name" value="SERINE/THREONINE-PROTEIN KINASE DOA-RELATED"/>
    <property type="match status" value="1"/>
</dbReference>
<evidence type="ECO:0000256" key="1">
    <source>
        <dbReference type="ARBA" id="ARBA00022527"/>
    </source>
</evidence>
<dbReference type="InterPro" id="IPR000719">
    <property type="entry name" value="Prot_kinase_dom"/>
</dbReference>
<dbReference type="Gene3D" id="3.30.200.20">
    <property type="entry name" value="Phosphorylase Kinase, domain 1"/>
    <property type="match status" value="1"/>
</dbReference>
<dbReference type="EMBL" id="KL251204">
    <property type="protein sequence ID" value="KGB39439.1"/>
    <property type="molecule type" value="Genomic_DNA"/>
</dbReference>
<evidence type="ECO:0000259" key="9">
    <source>
        <dbReference type="PROSITE" id="PS50011"/>
    </source>
</evidence>
<dbReference type="Proteomes" id="UP000471633">
    <property type="component" value="Unassembled WGS sequence"/>
</dbReference>
<dbReference type="PROSITE" id="PS50011">
    <property type="entry name" value="PROTEIN_KINASE_DOM"/>
    <property type="match status" value="1"/>
</dbReference>
<dbReference type="Pfam" id="PF00069">
    <property type="entry name" value="Pkinase"/>
    <property type="match status" value="1"/>
</dbReference>
<evidence type="ECO:0000256" key="6">
    <source>
        <dbReference type="ARBA" id="ARBA00037966"/>
    </source>
</evidence>
<evidence type="ECO:0000256" key="5">
    <source>
        <dbReference type="ARBA" id="ARBA00022840"/>
    </source>
</evidence>
<dbReference type="CDD" id="cd14134">
    <property type="entry name" value="PKc_CLK"/>
    <property type="match status" value="1"/>
</dbReference>
<dbReference type="CTD" id="24595146"/>
<evidence type="ECO:0000256" key="2">
    <source>
        <dbReference type="ARBA" id="ARBA00022679"/>
    </source>
</evidence>
<reference evidence="10" key="4">
    <citation type="journal article" date="2022" name="PLoS Pathog.">
        <title>Chromosome-level genome of Schistosoma haematobium underpins genome-wide explorations of molecular variation.</title>
        <authorList>
            <person name="Stroehlein A.J."/>
            <person name="Korhonen P.K."/>
            <person name="Lee V.V."/>
            <person name="Ralph S.A."/>
            <person name="Mentink-Kane M."/>
            <person name="You H."/>
            <person name="McManus D.P."/>
            <person name="Tchuente L.T."/>
            <person name="Stothard J.R."/>
            <person name="Kaur P."/>
            <person name="Dudchenko O."/>
            <person name="Aiden E.L."/>
            <person name="Yang B."/>
            <person name="Yang H."/>
            <person name="Emery A.M."/>
            <person name="Webster B.L."/>
            <person name="Brindley P.J."/>
            <person name="Rollinson D."/>
            <person name="Chang B.C.H."/>
            <person name="Gasser R.B."/>
            <person name="Young N.D."/>
        </authorList>
    </citation>
    <scope>NUCLEOTIDE SEQUENCE</scope>
</reference>
<keyword evidence="3 7" id="KW-0547">Nucleotide-binding</keyword>
<accession>A0A095A1S5</accession>
<feature type="region of interest" description="Disordered" evidence="8">
    <location>
        <begin position="39"/>
        <end position="72"/>
    </location>
</feature>
<dbReference type="RefSeq" id="XP_012799198.1">
    <property type="nucleotide sequence ID" value="XM_012943744.2"/>
</dbReference>
<feature type="binding site" evidence="7">
    <location>
        <position position="264"/>
    </location>
    <ligand>
        <name>ATP</name>
        <dbReference type="ChEBI" id="CHEBI:30616"/>
    </ligand>
</feature>
<feature type="region of interest" description="Disordered" evidence="8">
    <location>
        <begin position="119"/>
        <end position="160"/>
    </location>
</feature>
<feature type="domain" description="Protein kinase" evidence="9">
    <location>
        <begin position="235"/>
        <end position="551"/>
    </location>
</feature>
<protein>
    <submittedName>
        <fullName evidence="10">CAAX prenyl protease 1</fullName>
    </submittedName>
    <submittedName>
        <fullName evidence="11">Serine/threonine-protein kinase Doa</fullName>
    </submittedName>
</protein>
<gene>
    <name evidence="10" type="primary">AFC1</name>
    <name evidence="10" type="ORF">MS3_00003948</name>
    <name evidence="11" type="ORF">MS3_07869</name>
</gene>
<keyword evidence="10" id="KW-0378">Hydrolase</keyword>
<feature type="region of interest" description="Disordered" evidence="8">
    <location>
        <begin position="172"/>
        <end position="221"/>
    </location>
</feature>
<feature type="compositionally biased region" description="Basic residues" evidence="8">
    <location>
        <begin position="209"/>
        <end position="221"/>
    </location>
</feature>
<evidence type="ECO:0000313" key="12">
    <source>
        <dbReference type="Proteomes" id="UP000471633"/>
    </source>
</evidence>
<dbReference type="GO" id="GO:0008233">
    <property type="term" value="F:peptidase activity"/>
    <property type="evidence" value="ECO:0007669"/>
    <property type="project" value="UniProtKB-KW"/>
</dbReference>
<evidence type="ECO:0000256" key="7">
    <source>
        <dbReference type="PROSITE-ProRule" id="PRU10141"/>
    </source>
</evidence>
<proteinExistence type="inferred from homology"/>
<dbReference type="AlphaFoldDB" id="A0A095A1S5"/>
<evidence type="ECO:0000256" key="8">
    <source>
        <dbReference type="SAM" id="MobiDB-lite"/>
    </source>
</evidence>
<dbReference type="GO" id="GO:0004674">
    <property type="term" value="F:protein serine/threonine kinase activity"/>
    <property type="evidence" value="ECO:0007669"/>
    <property type="project" value="UniProtKB-KW"/>
</dbReference>
<dbReference type="InterPro" id="IPR011009">
    <property type="entry name" value="Kinase-like_dom_sf"/>
</dbReference>
<name>A0A095A1S5_SCHHA</name>
<dbReference type="PROSITE" id="PS00107">
    <property type="entry name" value="PROTEIN_KINASE_ATP"/>
    <property type="match status" value="1"/>
</dbReference>
<dbReference type="Gene3D" id="1.10.510.10">
    <property type="entry name" value="Transferase(Phosphotransferase) domain 1"/>
    <property type="match status" value="1"/>
</dbReference>
<keyword evidence="4 11" id="KW-0418">Kinase</keyword>
<dbReference type="SUPFAM" id="SSF56112">
    <property type="entry name" value="Protein kinase-like (PK-like)"/>
    <property type="match status" value="1"/>
</dbReference>
<dbReference type="KEGG" id="shx:MS3_00003948"/>
<keyword evidence="12" id="KW-1185">Reference proteome</keyword>
<keyword evidence="10" id="KW-0645">Protease</keyword>
<dbReference type="SMART" id="SM00220">
    <property type="entry name" value="S_TKc"/>
    <property type="match status" value="1"/>
</dbReference>
<dbReference type="STRING" id="6185.A0A095A1S5"/>
<keyword evidence="2" id="KW-0808">Transferase</keyword>
<dbReference type="GO" id="GO:0005634">
    <property type="term" value="C:nucleus"/>
    <property type="evidence" value="ECO:0007669"/>
    <property type="project" value="TreeGrafter"/>
</dbReference>
<dbReference type="InterPro" id="IPR008271">
    <property type="entry name" value="Ser/Thr_kinase_AS"/>
</dbReference>
<dbReference type="EMBL" id="AMPZ03000002">
    <property type="protein sequence ID" value="KAH9591800.1"/>
    <property type="molecule type" value="Genomic_DNA"/>
</dbReference>
<dbReference type="PANTHER" id="PTHR45646:SF11">
    <property type="entry name" value="SERINE_THREONINE-PROTEIN KINASE DOA"/>
    <property type="match status" value="1"/>
</dbReference>
<dbReference type="GO" id="GO:0005524">
    <property type="term" value="F:ATP binding"/>
    <property type="evidence" value="ECO:0007669"/>
    <property type="project" value="UniProtKB-UniRule"/>
</dbReference>
<organism evidence="11">
    <name type="scientific">Schistosoma haematobium</name>
    <name type="common">Blood fluke</name>
    <dbReference type="NCBI Taxonomy" id="6185"/>
    <lineage>
        <taxon>Eukaryota</taxon>
        <taxon>Metazoa</taxon>
        <taxon>Spiralia</taxon>
        <taxon>Lophotrochozoa</taxon>
        <taxon>Platyhelminthes</taxon>
        <taxon>Trematoda</taxon>
        <taxon>Digenea</taxon>
        <taxon>Strigeidida</taxon>
        <taxon>Schistosomatoidea</taxon>
        <taxon>Schistosomatidae</taxon>
        <taxon>Schistosoma</taxon>
    </lineage>
</organism>
<feature type="compositionally biased region" description="Basic and acidic residues" evidence="8">
    <location>
        <begin position="121"/>
        <end position="131"/>
    </location>
</feature>
<dbReference type="GO" id="GO:0043484">
    <property type="term" value="P:regulation of RNA splicing"/>
    <property type="evidence" value="ECO:0007669"/>
    <property type="project" value="TreeGrafter"/>
</dbReference>
<keyword evidence="1" id="KW-0723">Serine/threonine-protein kinase</keyword>
<dbReference type="InterPro" id="IPR051175">
    <property type="entry name" value="CLK_kinases"/>
</dbReference>
<dbReference type="GO" id="GO:0006508">
    <property type="term" value="P:proteolysis"/>
    <property type="evidence" value="ECO:0007669"/>
    <property type="project" value="UniProtKB-KW"/>
</dbReference>
<sequence length="556" mass="64452">MVLRRGESTSRGWRSKSNHRCCFNSLFRNKETRYVSDSVCSTSSSSAGHRKRSSTSEKASSGYGCSDPKRRRVSERSKRYTYKLLILNSLVFISFVRNHSSHVSVPNFNHTTSTCKAVRISGDKGRPRDRSNSSSCSGIAPSHATKAPPHHPTKRERQRSPSIEIHDGHPMRVHLHNGQFPGSPRLPDRDDKQIARRKREEKRRDEKARRKASHEHHKRKPSAIVPVGDTIKRRFRVEKILGEGSYGQVFECFDLYTNSLTAVKALKPQSDYSDAARHEVNVLETIARLDAKDRSHCISSIDFFEWHEHFYIVFPLLGPSVFTFLEKNEYEPYTIEQCAIIIRQLCEAVAFLHRNKLTHTDLKPENILFVDGTYDEVYVNHRGRTVRRIRNPSIKLIDFGSATFDEDHHSTTIQTRHYRAPEVVMELGWDRSADVWSIGCILYELVTGQCLFMTHDNLEHLAMMERLLGTLPKCMTKVSRRRRYFRHGRLDWSPASSESRYVRRVLKPLGDYWFSNSDLYKRLAFDLVKEMLVYIPSERITCSRALEHPFILSFHS</sequence>
<evidence type="ECO:0000313" key="10">
    <source>
        <dbReference type="EMBL" id="KAH9591800.1"/>
    </source>
</evidence>
<reference evidence="10" key="2">
    <citation type="journal article" date="2019" name="Gigascience">
        <title>High-quality Schistosoma haematobium genome achieved by single-molecule and long-range sequencing.</title>
        <authorList>
            <person name="Stroehlein A.J."/>
            <person name="Korhonen P.K."/>
            <person name="Chong T.M."/>
            <person name="Lim Y.L."/>
            <person name="Chan K.G."/>
            <person name="Webster B."/>
            <person name="Rollinson D."/>
            <person name="Brindley P.J."/>
            <person name="Gasser R.B."/>
            <person name="Young N.D."/>
        </authorList>
    </citation>
    <scope>NUCLEOTIDE SEQUENCE</scope>
</reference>
<dbReference type="InterPro" id="IPR017441">
    <property type="entry name" value="Protein_kinase_ATP_BS"/>
</dbReference>
<reference evidence="11" key="1">
    <citation type="journal article" date="2012" name="Nat. Genet.">
        <title>Whole-genome sequence of Schistosoma haematobium.</title>
        <authorList>
            <person name="Young N.D."/>
            <person name="Jex A.R."/>
            <person name="Li B."/>
            <person name="Liu S."/>
            <person name="Yang L."/>
            <person name="Xiong Z."/>
            <person name="Li Y."/>
            <person name="Cantacessi C."/>
            <person name="Hall R.S."/>
            <person name="Xu X."/>
            <person name="Chen F."/>
            <person name="Wu X."/>
            <person name="Zerlotini A."/>
            <person name="Oliveira G."/>
            <person name="Hofmann A."/>
            <person name="Zhang G."/>
            <person name="Fang X."/>
            <person name="Kang Y."/>
            <person name="Campbell B.E."/>
            <person name="Loukas A."/>
            <person name="Ranganathan S."/>
            <person name="Rollinson D."/>
            <person name="Rinaldi G."/>
            <person name="Brindley P.J."/>
            <person name="Yang H."/>
            <person name="Wang J."/>
            <person name="Wang J."/>
            <person name="Gasser R.B."/>
        </authorList>
    </citation>
    <scope>NUCLEOTIDE SEQUENCE [LARGE SCALE GENOMIC DNA]</scope>
</reference>
<keyword evidence="5 7" id="KW-0067">ATP-binding</keyword>
<comment type="similarity">
    <text evidence="6">Belongs to the protein kinase superfamily. CMGC Ser/Thr protein kinase family. Lammer subfamily.</text>
</comment>
<feature type="compositionally biased region" description="Basic residues" evidence="8">
    <location>
        <begin position="148"/>
        <end position="157"/>
    </location>
</feature>
<reference evidence="10" key="3">
    <citation type="submission" date="2021-06" db="EMBL/GenBank/DDBJ databases">
        <title>Chromosome-level genome assembly for S. haematobium.</title>
        <authorList>
            <person name="Stroehlein A.J."/>
        </authorList>
    </citation>
    <scope>NUCLEOTIDE SEQUENCE</scope>
</reference>
<dbReference type="GeneID" id="24595146"/>
<evidence type="ECO:0000256" key="3">
    <source>
        <dbReference type="ARBA" id="ARBA00022741"/>
    </source>
</evidence>
<evidence type="ECO:0000256" key="4">
    <source>
        <dbReference type="ARBA" id="ARBA00022777"/>
    </source>
</evidence>